<evidence type="ECO:0000256" key="2">
    <source>
        <dbReference type="SAM" id="SignalP"/>
    </source>
</evidence>
<dbReference type="InterPro" id="IPR040361">
    <property type="entry name" value="TPD1"/>
</dbReference>
<dbReference type="PANTHER" id="PTHR33184:SF5">
    <property type="entry name" value="PUTATIVE-RELATED"/>
    <property type="match status" value="1"/>
</dbReference>
<evidence type="ECO:0008006" key="5">
    <source>
        <dbReference type="Google" id="ProtNLM"/>
    </source>
</evidence>
<name>A0A0E0R604_ORYRU</name>
<dbReference type="OMA" id="KQTHQIT"/>
<dbReference type="HOGENOM" id="CLU_102808_1_0_1"/>
<reference evidence="4" key="1">
    <citation type="submission" date="2013-06" db="EMBL/GenBank/DDBJ databases">
        <authorList>
            <person name="Zhao Q."/>
        </authorList>
    </citation>
    <scope>NUCLEOTIDE SEQUENCE</scope>
    <source>
        <strain evidence="4">cv. W1943</strain>
    </source>
</reference>
<feature type="chain" id="PRO_5002372203" description="LGC1" evidence="2">
    <location>
        <begin position="18"/>
        <end position="192"/>
    </location>
</feature>
<evidence type="ECO:0000256" key="1">
    <source>
        <dbReference type="ARBA" id="ARBA00022729"/>
    </source>
</evidence>
<sequence>MTTKATTLLLLLAAAAAALLCHVHVAGEDPEPCDPSDITIATRVKQTHQITSSITTMTTKATTLLLLLAAAAAALLCHVHVAVAAADPEPCDPSDITIATVKTGRVVGGLPEFQVTIGNECSCPEGDVVLSCPDGVPAGVDRSKIHAAGGSDGLCLVNDGLQIVKGSPVVFTYAASAPISLAFDNATPRCQR</sequence>
<organism evidence="3 4">
    <name type="scientific">Oryza rufipogon</name>
    <name type="common">Brownbeard rice</name>
    <name type="synonym">Asian wild rice</name>
    <dbReference type="NCBI Taxonomy" id="4529"/>
    <lineage>
        <taxon>Eukaryota</taxon>
        <taxon>Viridiplantae</taxon>
        <taxon>Streptophyta</taxon>
        <taxon>Embryophyta</taxon>
        <taxon>Tracheophyta</taxon>
        <taxon>Spermatophyta</taxon>
        <taxon>Magnoliopsida</taxon>
        <taxon>Liliopsida</taxon>
        <taxon>Poales</taxon>
        <taxon>Poaceae</taxon>
        <taxon>BOP clade</taxon>
        <taxon>Oryzoideae</taxon>
        <taxon>Oryzeae</taxon>
        <taxon>Oryzinae</taxon>
        <taxon>Oryza</taxon>
    </lineage>
</organism>
<reference evidence="3" key="2">
    <citation type="submission" date="2015-06" db="UniProtKB">
        <authorList>
            <consortium name="EnsemblPlants"/>
        </authorList>
    </citation>
    <scope>IDENTIFICATION</scope>
</reference>
<evidence type="ECO:0000313" key="3">
    <source>
        <dbReference type="EnsemblPlants" id="ORUFI11G07440.1"/>
    </source>
</evidence>
<dbReference type="PANTHER" id="PTHR33184">
    <property type="entry name" value="PROTEIN TAPETUM DETERMINANT 1-LIKE-RELATED"/>
    <property type="match status" value="1"/>
</dbReference>
<dbReference type="AlphaFoldDB" id="A0A0E0R604"/>
<dbReference type="Gramene" id="ORUFI11G07440.1">
    <property type="protein sequence ID" value="ORUFI11G07440.1"/>
    <property type="gene ID" value="ORUFI11G07440"/>
</dbReference>
<dbReference type="eggNOG" id="ENOG502R5C7">
    <property type="taxonomic scope" value="Eukaryota"/>
</dbReference>
<keyword evidence="4" id="KW-1185">Reference proteome</keyword>
<protein>
    <recommendedName>
        <fullName evidence="5">LGC1</fullName>
    </recommendedName>
</protein>
<dbReference type="GO" id="GO:0001709">
    <property type="term" value="P:cell fate determination"/>
    <property type="evidence" value="ECO:0007669"/>
    <property type="project" value="TreeGrafter"/>
</dbReference>
<dbReference type="Pfam" id="PF24068">
    <property type="entry name" value="TPD1_C"/>
    <property type="match status" value="1"/>
</dbReference>
<evidence type="ECO:0000313" key="4">
    <source>
        <dbReference type="Proteomes" id="UP000008022"/>
    </source>
</evidence>
<dbReference type="Proteomes" id="UP000008022">
    <property type="component" value="Unassembled WGS sequence"/>
</dbReference>
<dbReference type="EnsemblPlants" id="ORUFI11G07440.1">
    <property type="protein sequence ID" value="ORUFI11G07440.1"/>
    <property type="gene ID" value="ORUFI11G07440"/>
</dbReference>
<accession>A0A0E0R604</accession>
<feature type="signal peptide" evidence="2">
    <location>
        <begin position="1"/>
        <end position="17"/>
    </location>
</feature>
<keyword evidence="1 2" id="KW-0732">Signal</keyword>
<proteinExistence type="predicted"/>